<protein>
    <submittedName>
        <fullName evidence="3">Uncharacterized protein</fullName>
    </submittedName>
</protein>
<accession>A0A220MFL6</accession>
<keyword evidence="2" id="KW-1133">Transmembrane helix</keyword>
<organism evidence="3 4">
    <name type="scientific">Brevibacillus formosus</name>
    <dbReference type="NCBI Taxonomy" id="54913"/>
    <lineage>
        <taxon>Bacteria</taxon>
        <taxon>Bacillati</taxon>
        <taxon>Bacillota</taxon>
        <taxon>Bacilli</taxon>
        <taxon>Bacillales</taxon>
        <taxon>Paenibacillaceae</taxon>
        <taxon>Brevibacillus</taxon>
    </lineage>
</organism>
<keyword evidence="2" id="KW-0472">Membrane</keyword>
<feature type="region of interest" description="Disordered" evidence="1">
    <location>
        <begin position="51"/>
        <end position="75"/>
    </location>
</feature>
<evidence type="ECO:0000256" key="1">
    <source>
        <dbReference type="SAM" id="MobiDB-lite"/>
    </source>
</evidence>
<reference evidence="3 4" key="1">
    <citation type="submission" date="2016-11" db="EMBL/GenBank/DDBJ databases">
        <authorList>
            <person name="Jaros S."/>
            <person name="Januszkiewicz K."/>
            <person name="Wedrychowicz H."/>
        </authorList>
    </citation>
    <scope>NUCLEOTIDE SEQUENCE [LARGE SCALE GENOMIC DNA]</scope>
    <source>
        <strain evidence="3 4">NF2</strain>
    </source>
</reference>
<keyword evidence="2" id="KW-0812">Transmembrane</keyword>
<dbReference type="AlphaFoldDB" id="A0A220MFL6"/>
<dbReference type="Proteomes" id="UP000197781">
    <property type="component" value="Chromosome"/>
</dbReference>
<feature type="transmembrane region" description="Helical" evidence="2">
    <location>
        <begin position="82"/>
        <end position="98"/>
    </location>
</feature>
<evidence type="ECO:0000313" key="3">
    <source>
        <dbReference type="EMBL" id="ASJ53629.1"/>
    </source>
</evidence>
<dbReference type="EMBL" id="CP018145">
    <property type="protein sequence ID" value="ASJ53629.1"/>
    <property type="molecule type" value="Genomic_DNA"/>
</dbReference>
<dbReference type="KEGG" id="bfm:BP422_08695"/>
<name>A0A220MFL6_9BACL</name>
<gene>
    <name evidence="3" type="ORF">BP422_08695</name>
</gene>
<evidence type="ECO:0000313" key="4">
    <source>
        <dbReference type="Proteomes" id="UP000197781"/>
    </source>
</evidence>
<sequence>MPAEKQNPCQDVILAGRFIQFIVRRYRHSYDKAWEEASAAACAEAGTATEAGARTGTTATTTSAAATTTSTTSTSPANKRRFIHLLFIPTLYLIRFYFGSL</sequence>
<proteinExistence type="predicted"/>
<evidence type="ECO:0000256" key="2">
    <source>
        <dbReference type="SAM" id="Phobius"/>
    </source>
</evidence>